<evidence type="ECO:0000313" key="18">
    <source>
        <dbReference type="EMBL" id="KAG8523174.1"/>
    </source>
</evidence>
<sequence>MRMSGCVIMEGAASTVAMLTPDRGQWLGQAPGRLPPHTRASHQTVQEPVGMFGSCRPGSQDLDCSRSPSPGRCDRSLDTAVCGFTMEACGTSFVSHPKGKIRVLTERMFKHLRKWFVTRILGHSRQRARLVSKDGRCNIEFGNVDAQSRFIFFVDIWTTVLDLKWRYKMTIFITAFLGSWFLFGLLWYAVAYIHKDLPEFHPSVNHTPCVENINGLTSAFLFSLETQVTIGYGFRCVTEQCGTAIFLLIFQSILGVIINSFMCGAILAKISRSKKCAKTITFSKNAVISKRGGKLCLLIRVANLRKSLLIGSHIYGKLLKTTVTPEGETIILDQININFVVDAGNENLFFISPLTIYHVIDHNSPFFHMAAETLPQQDFELVVFLDGTVESTSATCQVRTSYVPEEVLWGYRFAPIVSKTKEGKYRVDFHNFSKTVEVETPHCAMCLYNEKDARARAKRGYDNPNFILSEVNETDDTKM</sequence>
<dbReference type="InterPro" id="IPR016449">
    <property type="entry name" value="K_chnl_inward-rec_Kir"/>
</dbReference>
<evidence type="ECO:0000259" key="16">
    <source>
        <dbReference type="Pfam" id="PF01007"/>
    </source>
</evidence>
<proteinExistence type="inferred from homology"/>
<dbReference type="GO" id="GO:0034702">
    <property type="term" value="C:monoatomic ion channel complex"/>
    <property type="evidence" value="ECO:0007669"/>
    <property type="project" value="UniProtKB-KW"/>
</dbReference>
<gene>
    <name evidence="18" type="ORF">J0S82_014308</name>
</gene>
<evidence type="ECO:0000256" key="10">
    <source>
        <dbReference type="ARBA" id="ARBA00023065"/>
    </source>
</evidence>
<keyword evidence="6 14" id="KW-0812">Transmembrane</keyword>
<feature type="transmembrane region" description="Helical" evidence="15">
    <location>
        <begin position="244"/>
        <end position="268"/>
    </location>
</feature>
<comment type="caution">
    <text evidence="18">The sequence shown here is derived from an EMBL/GenBank/DDBJ whole genome shotgun (WGS) entry which is preliminary data.</text>
</comment>
<dbReference type="InterPro" id="IPR003268">
    <property type="entry name" value="K_chnl_inward-rec_Kir1.1"/>
</dbReference>
<comment type="catalytic activity">
    <reaction evidence="13">
        <text>K(+)(in) = K(+)(out)</text>
        <dbReference type="Rhea" id="RHEA:29463"/>
        <dbReference type="ChEBI" id="CHEBI:29103"/>
    </reaction>
</comment>
<dbReference type="FunFam" id="1.10.287.70:FF:000036">
    <property type="entry name" value="ATP-sensitive inward rectifier potassium channel 1"/>
    <property type="match status" value="1"/>
</dbReference>
<keyword evidence="3 14" id="KW-0813">Transport</keyword>
<dbReference type="InterPro" id="IPR013518">
    <property type="entry name" value="K_chnl_inward-rec_Kir_cyto"/>
</dbReference>
<dbReference type="Pfam" id="PF17655">
    <property type="entry name" value="IRK_C"/>
    <property type="match status" value="1"/>
</dbReference>
<keyword evidence="19" id="KW-1185">Reference proteome</keyword>
<evidence type="ECO:0000256" key="9">
    <source>
        <dbReference type="ARBA" id="ARBA00022989"/>
    </source>
</evidence>
<dbReference type="PRINTS" id="PR01321">
    <property type="entry name" value="KIR11CHANNEL"/>
</dbReference>
<evidence type="ECO:0000256" key="15">
    <source>
        <dbReference type="SAM" id="Phobius"/>
    </source>
</evidence>
<evidence type="ECO:0000256" key="4">
    <source>
        <dbReference type="ARBA" id="ARBA00022475"/>
    </source>
</evidence>
<dbReference type="GO" id="GO:0034765">
    <property type="term" value="P:regulation of monoatomic ion transmembrane transport"/>
    <property type="evidence" value="ECO:0007669"/>
    <property type="project" value="InterPro"/>
</dbReference>
<dbReference type="Pfam" id="PF01007">
    <property type="entry name" value="IRK"/>
    <property type="match status" value="1"/>
</dbReference>
<comment type="similarity">
    <text evidence="14">Belongs to the inward rectifier-type potassium channel (TC 1.A.2.1) family.</text>
</comment>
<evidence type="ECO:0000256" key="11">
    <source>
        <dbReference type="ARBA" id="ARBA00023136"/>
    </source>
</evidence>
<keyword evidence="4" id="KW-1003">Cell membrane</keyword>
<evidence type="ECO:0000256" key="8">
    <source>
        <dbReference type="ARBA" id="ARBA00022958"/>
    </source>
</evidence>
<feature type="domain" description="Potassium channel inwardly rectifying transmembrane" evidence="16">
    <location>
        <begin position="131"/>
        <end position="272"/>
    </location>
</feature>
<dbReference type="PRINTS" id="PR01320">
    <property type="entry name" value="KIRCHANNEL"/>
</dbReference>
<keyword evidence="8 14" id="KW-0630">Potassium</keyword>
<comment type="subcellular location">
    <subcellularLocation>
        <location evidence="2">Cell membrane</location>
    </subcellularLocation>
    <subcellularLocation>
        <location evidence="1 14">Membrane</location>
        <topology evidence="1 14">Multi-pass membrane protein</topology>
    </subcellularLocation>
</comment>
<dbReference type="Gene3D" id="1.10.287.70">
    <property type="match status" value="1"/>
</dbReference>
<feature type="transmembrane region" description="Helical" evidence="15">
    <location>
        <begin position="171"/>
        <end position="193"/>
    </location>
</feature>
<evidence type="ECO:0000256" key="13">
    <source>
        <dbReference type="ARBA" id="ARBA00034430"/>
    </source>
</evidence>
<dbReference type="InterPro" id="IPR041647">
    <property type="entry name" value="IRK_C"/>
</dbReference>
<evidence type="ECO:0000256" key="5">
    <source>
        <dbReference type="ARBA" id="ARBA00022538"/>
    </source>
</evidence>
<evidence type="ECO:0000256" key="3">
    <source>
        <dbReference type="ARBA" id="ARBA00022448"/>
    </source>
</evidence>
<keyword evidence="7 14" id="KW-0851">Voltage-gated channel</keyword>
<protein>
    <submittedName>
        <fullName evidence="18">ATP-sensitive inward rectifier potassium channel 1</fullName>
    </submittedName>
</protein>
<evidence type="ECO:0000256" key="1">
    <source>
        <dbReference type="ARBA" id="ARBA00004141"/>
    </source>
</evidence>
<reference evidence="18" key="1">
    <citation type="journal article" date="2021" name="Evol. Appl.">
        <title>The genome of the Pyrenean desman and the effects of bottlenecks and inbreeding on the genomic landscape of an endangered species.</title>
        <authorList>
            <person name="Escoda L."/>
            <person name="Castresana J."/>
        </authorList>
    </citation>
    <scope>NUCLEOTIDE SEQUENCE</scope>
    <source>
        <strain evidence="18">IBE-C5619</strain>
    </source>
</reference>
<keyword evidence="11 15" id="KW-0472">Membrane</keyword>
<keyword evidence="10 14" id="KW-0406">Ion transport</keyword>
<keyword evidence="9 15" id="KW-1133">Transmembrane helix</keyword>
<dbReference type="FunFam" id="2.60.40.1400:FF:000002">
    <property type="entry name" value="ATP-sensitive inward rectifier potassium channel 1"/>
    <property type="match status" value="1"/>
</dbReference>
<evidence type="ECO:0000259" key="17">
    <source>
        <dbReference type="Pfam" id="PF17655"/>
    </source>
</evidence>
<dbReference type="SUPFAM" id="SSF81296">
    <property type="entry name" value="E set domains"/>
    <property type="match status" value="1"/>
</dbReference>
<evidence type="ECO:0000256" key="7">
    <source>
        <dbReference type="ARBA" id="ARBA00022882"/>
    </source>
</evidence>
<dbReference type="InterPro" id="IPR014756">
    <property type="entry name" value="Ig_E-set"/>
</dbReference>
<dbReference type="Proteomes" id="UP000700334">
    <property type="component" value="Unassembled WGS sequence"/>
</dbReference>
<evidence type="ECO:0000313" key="19">
    <source>
        <dbReference type="Proteomes" id="UP000700334"/>
    </source>
</evidence>
<dbReference type="GO" id="GO:1990573">
    <property type="term" value="P:potassium ion import across plasma membrane"/>
    <property type="evidence" value="ECO:0007669"/>
    <property type="project" value="InterPro"/>
</dbReference>
<dbReference type="EMBL" id="JAGFMF010011417">
    <property type="protein sequence ID" value="KAG8523174.1"/>
    <property type="molecule type" value="Genomic_DNA"/>
</dbReference>
<keyword evidence="12 14" id="KW-0407">Ion channel</keyword>
<evidence type="ECO:0000256" key="14">
    <source>
        <dbReference type="RuleBase" id="RU003822"/>
    </source>
</evidence>
<dbReference type="GO" id="GO:0015272">
    <property type="term" value="F:ATP-activated inward rectifier potassium channel activity"/>
    <property type="evidence" value="ECO:0007669"/>
    <property type="project" value="TreeGrafter"/>
</dbReference>
<dbReference type="InterPro" id="IPR040445">
    <property type="entry name" value="Kir_TM"/>
</dbReference>
<dbReference type="PANTHER" id="PTHR11767:SF6">
    <property type="entry name" value="ATP-SENSITIVE INWARD RECTIFIER POTASSIUM CHANNEL 1"/>
    <property type="match status" value="1"/>
</dbReference>
<name>A0A8J6BHQ9_GALPY</name>
<feature type="domain" description="Inward rectifier potassium channel C-terminal" evidence="17">
    <location>
        <begin position="280"/>
        <end position="452"/>
    </location>
</feature>
<organism evidence="18 19">
    <name type="scientific">Galemys pyrenaicus</name>
    <name type="common">Iberian desman</name>
    <name type="synonym">Pyrenean desman</name>
    <dbReference type="NCBI Taxonomy" id="202257"/>
    <lineage>
        <taxon>Eukaryota</taxon>
        <taxon>Metazoa</taxon>
        <taxon>Chordata</taxon>
        <taxon>Craniata</taxon>
        <taxon>Vertebrata</taxon>
        <taxon>Euteleostomi</taxon>
        <taxon>Mammalia</taxon>
        <taxon>Eutheria</taxon>
        <taxon>Laurasiatheria</taxon>
        <taxon>Eulipotyphla</taxon>
        <taxon>Talpidae</taxon>
        <taxon>Galemys</taxon>
    </lineage>
</organism>
<dbReference type="AlphaFoldDB" id="A0A8J6BHQ9"/>
<evidence type="ECO:0000256" key="2">
    <source>
        <dbReference type="ARBA" id="ARBA00004236"/>
    </source>
</evidence>
<accession>A0A8J6BHQ9</accession>
<dbReference type="PANTHER" id="PTHR11767">
    <property type="entry name" value="INWARD RECTIFIER POTASSIUM CHANNEL"/>
    <property type="match status" value="1"/>
</dbReference>
<dbReference type="GO" id="GO:0005886">
    <property type="term" value="C:plasma membrane"/>
    <property type="evidence" value="ECO:0007669"/>
    <property type="project" value="UniProtKB-SubCell"/>
</dbReference>
<dbReference type="SUPFAM" id="SSF81324">
    <property type="entry name" value="Voltage-gated potassium channels"/>
    <property type="match status" value="1"/>
</dbReference>
<keyword evidence="5 14" id="KW-0633">Potassium transport</keyword>
<dbReference type="OrthoDB" id="273257at2759"/>
<evidence type="ECO:0000256" key="6">
    <source>
        <dbReference type="ARBA" id="ARBA00022692"/>
    </source>
</evidence>
<dbReference type="Gene3D" id="2.60.40.1400">
    <property type="entry name" value="G protein-activated inward rectifier potassium channel 1"/>
    <property type="match status" value="1"/>
</dbReference>
<evidence type="ECO:0000256" key="12">
    <source>
        <dbReference type="ARBA" id="ARBA00023303"/>
    </source>
</evidence>